<feature type="binding site" evidence="8">
    <location>
        <position position="197"/>
    </location>
    <ligand>
        <name>Ca(2+)</name>
        <dbReference type="ChEBI" id="CHEBI:29108"/>
        <label>1</label>
    </ligand>
</feature>
<dbReference type="SUPFAM" id="SSF51445">
    <property type="entry name" value="(Trans)glycosidases"/>
    <property type="match status" value="1"/>
</dbReference>
<sequence>MEKQTMMQYFEWYLPADGNHWKKLAEDAAHLKELGITKVWMPPAFKATGKNDVGYGVYDLFDLGEFDQKGSIETKYGTKDDYLAAIEALHNNGIASIADIVLNHKAGGDYKERFHVLRMNPDNRQEAISEAFEIEGYTGYDFPGRKDTYNDFKWHWYHFTGLDYDALHDVTGIYQITGENKGWANQDQVDAEHGNYDYLMFNDIDFKHPDVVANIKDWAKWFIETTNIAGFRIDAAKHIEHDFIEEFIGYVRQELKSDLYAFAEYWKDDKDANLNYIEETGNQIDLVDVPLHMNFYQASLAGNQYDLQTIFDGSLAKNRPEFSVTFVDNHDSQRGQALESTVEEWFKPMAYSLILLRQEGIPTIFYGDYYGISGEFSQASFQDILDKLLHIRKEHAYGLQTDYFDHPNCIGWTFLGDDEHPKGLAAVISNSDAGFKDMSMGELNAGKTFIDYLGNHTDKVTLDENGWGRFLVQAGSVSVWIEE</sequence>
<dbReference type="InterPro" id="IPR013776">
    <property type="entry name" value="A-amylase_thermo"/>
</dbReference>
<dbReference type="InterPro" id="IPR015237">
    <property type="entry name" value="Alpha-amylase_C_pro"/>
</dbReference>
<evidence type="ECO:0000313" key="11">
    <source>
        <dbReference type="Proteomes" id="UP000198604"/>
    </source>
</evidence>
<dbReference type="GO" id="GO:0005975">
    <property type="term" value="P:carbohydrate metabolic process"/>
    <property type="evidence" value="ECO:0007669"/>
    <property type="project" value="InterPro"/>
</dbReference>
<evidence type="ECO:0000256" key="3">
    <source>
        <dbReference type="ARBA" id="ARBA00022723"/>
    </source>
</evidence>
<dbReference type="OrthoDB" id="9805159at2"/>
<keyword evidence="4" id="KW-0378">Hydrolase</keyword>
<dbReference type="STRING" id="1608583.BN1356_00751"/>
<feature type="binding site" evidence="8">
    <location>
        <position position="103"/>
    </location>
    <ligand>
        <name>Ca(2+)</name>
        <dbReference type="ChEBI" id="CHEBI:29108"/>
        <label>1</label>
    </ligand>
</feature>
<accession>A0A0E4CSC8</accession>
<dbReference type="SMART" id="SM00642">
    <property type="entry name" value="Aamy"/>
    <property type="match status" value="1"/>
</dbReference>
<gene>
    <name evidence="10" type="primary">amyA_2</name>
    <name evidence="10" type="ORF">BN1356_00751</name>
</gene>
<dbReference type="SMR" id="A0A0E4CSC8"/>
<evidence type="ECO:0000313" key="10">
    <source>
        <dbReference type="EMBL" id="CQR24404.1"/>
    </source>
</evidence>
<evidence type="ECO:0000256" key="5">
    <source>
        <dbReference type="ARBA" id="ARBA00023277"/>
    </source>
</evidence>
<dbReference type="GO" id="GO:0005509">
    <property type="term" value="F:calcium ion binding"/>
    <property type="evidence" value="ECO:0007669"/>
    <property type="project" value="InterPro"/>
</dbReference>
<evidence type="ECO:0000256" key="1">
    <source>
        <dbReference type="ARBA" id="ARBA00001913"/>
    </source>
</evidence>
<dbReference type="PIRSF" id="PIRSF001021">
    <property type="entry name" value="Alph-amls_thrmst"/>
    <property type="match status" value="1"/>
</dbReference>
<keyword evidence="3 8" id="KW-0479">Metal-binding</keyword>
<dbReference type="CDD" id="cd11318">
    <property type="entry name" value="AmyAc_bac_fung_AmyA"/>
    <property type="match status" value="1"/>
</dbReference>
<evidence type="ECO:0000256" key="8">
    <source>
        <dbReference type="PIRSR" id="PIRSR001021-2"/>
    </source>
</evidence>
<name>A0A0E4CSC8_9STRE</name>
<dbReference type="GO" id="GO:0004553">
    <property type="term" value="F:hydrolase activity, hydrolyzing O-glycosyl compounds"/>
    <property type="evidence" value="ECO:0007669"/>
    <property type="project" value="InterPro"/>
</dbReference>
<evidence type="ECO:0000256" key="4">
    <source>
        <dbReference type="ARBA" id="ARBA00022801"/>
    </source>
</evidence>
<dbReference type="Gene3D" id="2.40.30.140">
    <property type="match status" value="1"/>
</dbReference>
<dbReference type="AlphaFoldDB" id="A0A0E4CSC8"/>
<comment type="cofactor">
    <cofactor evidence="1">
        <name>Ca(2+)</name>
        <dbReference type="ChEBI" id="CHEBI:29108"/>
    </cofactor>
</comment>
<proteinExistence type="inferred from homology"/>
<reference evidence="11" key="1">
    <citation type="submission" date="2015-03" db="EMBL/GenBank/DDBJ databases">
        <authorList>
            <person name="Urmite Genomes"/>
        </authorList>
    </citation>
    <scope>NUCLEOTIDE SEQUENCE [LARGE SCALE GENOMIC DNA]</scope>
    <source>
        <strain evidence="11">FF10</strain>
    </source>
</reference>
<dbReference type="SUPFAM" id="SSF51011">
    <property type="entry name" value="Glycosyl hydrolase domain"/>
    <property type="match status" value="1"/>
</dbReference>
<dbReference type="Pfam" id="PF09154">
    <property type="entry name" value="Alpha-amy_C_pro"/>
    <property type="match status" value="1"/>
</dbReference>
<dbReference type="NCBIfam" id="NF006971">
    <property type="entry name" value="PRK09441.1-4"/>
    <property type="match status" value="1"/>
</dbReference>
<dbReference type="EMBL" id="CTEN01000002">
    <property type="protein sequence ID" value="CQR24404.1"/>
    <property type="molecule type" value="Genomic_DNA"/>
</dbReference>
<dbReference type="Gene3D" id="3.20.20.80">
    <property type="entry name" value="Glycosidases"/>
    <property type="match status" value="1"/>
</dbReference>
<feature type="binding site" evidence="8">
    <location>
        <position position="203"/>
    </location>
    <ligand>
        <name>Ca(2+)</name>
        <dbReference type="ChEBI" id="CHEBI:29108"/>
        <label>1</label>
    </ligand>
</feature>
<feature type="active site" description="Proton donor" evidence="7">
    <location>
        <position position="264"/>
    </location>
</feature>
<feature type="binding site" evidence="8">
    <location>
        <position position="238"/>
    </location>
    <ligand>
        <name>Ca(2+)</name>
        <dbReference type="ChEBI" id="CHEBI:29108"/>
        <label>1</label>
    </ligand>
</feature>
<dbReference type="InterPro" id="IPR013780">
    <property type="entry name" value="Glyco_hydro_b"/>
</dbReference>
<dbReference type="NCBIfam" id="NF006968">
    <property type="entry name" value="PRK09441.1-1"/>
    <property type="match status" value="1"/>
</dbReference>
<evidence type="ECO:0000259" key="9">
    <source>
        <dbReference type="SMART" id="SM00642"/>
    </source>
</evidence>
<dbReference type="RefSeq" id="WP_093650083.1">
    <property type="nucleotide sequence ID" value="NZ_CTEN01000002.1"/>
</dbReference>
<evidence type="ECO:0000256" key="6">
    <source>
        <dbReference type="ARBA" id="ARBA00023295"/>
    </source>
</evidence>
<protein>
    <submittedName>
        <fullName evidence="10">Intracellular alpha-amylase</fullName>
    </submittedName>
</protein>
<comment type="similarity">
    <text evidence="2">Belongs to the glycosyl hydrolase 13 family.</text>
</comment>
<dbReference type="PANTHER" id="PTHR43447">
    <property type="entry name" value="ALPHA-AMYLASE"/>
    <property type="match status" value="1"/>
</dbReference>
<evidence type="ECO:0000256" key="2">
    <source>
        <dbReference type="ARBA" id="ARBA00008061"/>
    </source>
</evidence>
<keyword evidence="8" id="KW-0106">Calcium</keyword>
<keyword evidence="11" id="KW-1185">Reference proteome</keyword>
<feature type="binding site" evidence="8">
    <location>
        <position position="205"/>
    </location>
    <ligand>
        <name>Ca(2+)</name>
        <dbReference type="ChEBI" id="CHEBI:29108"/>
        <label>2</label>
    </ligand>
</feature>
<dbReference type="Gene3D" id="2.60.40.1180">
    <property type="entry name" value="Golgi alpha-mannosidase II"/>
    <property type="match status" value="1"/>
</dbReference>
<dbReference type="NCBIfam" id="NF006969">
    <property type="entry name" value="PRK09441.1-2"/>
    <property type="match status" value="1"/>
</dbReference>
<dbReference type="Proteomes" id="UP000198604">
    <property type="component" value="Unassembled WGS sequence"/>
</dbReference>
<keyword evidence="5" id="KW-0119">Carbohydrate metabolism</keyword>
<evidence type="ECO:0000256" key="7">
    <source>
        <dbReference type="PIRSR" id="PIRSR001021-1"/>
    </source>
</evidence>
<dbReference type="Pfam" id="PF00128">
    <property type="entry name" value="Alpha-amylase"/>
    <property type="match status" value="1"/>
</dbReference>
<dbReference type="InterPro" id="IPR017853">
    <property type="entry name" value="GH"/>
</dbReference>
<organism evidence="10 11">
    <name type="scientific">Streptococcus varani</name>
    <dbReference type="NCBI Taxonomy" id="1608583"/>
    <lineage>
        <taxon>Bacteria</taxon>
        <taxon>Bacillati</taxon>
        <taxon>Bacillota</taxon>
        <taxon>Bacilli</taxon>
        <taxon>Lactobacillales</taxon>
        <taxon>Streptococcaceae</taxon>
        <taxon>Streptococcus</taxon>
    </lineage>
</organism>
<feature type="domain" description="Glycosyl hydrolase family 13 catalytic" evidence="9">
    <location>
        <begin position="4"/>
        <end position="392"/>
    </location>
</feature>
<feature type="active site" description="Nucleophile" evidence="7">
    <location>
        <position position="234"/>
    </location>
</feature>
<keyword evidence="6" id="KW-0326">Glycosidase</keyword>
<dbReference type="InterPro" id="IPR006047">
    <property type="entry name" value="GH13_cat_dom"/>
</dbReference>